<dbReference type="PANTHER" id="PTHR43758:SF2">
    <property type="entry name" value="OXIDIZED PURINE NUCLEOSIDE TRIPHOSPHATE HYDROLASE"/>
    <property type="match status" value="1"/>
</dbReference>
<evidence type="ECO:0000256" key="5">
    <source>
        <dbReference type="ARBA" id="ARBA00022801"/>
    </source>
</evidence>
<evidence type="ECO:0000313" key="24">
    <source>
        <dbReference type="Proteomes" id="UP000002009"/>
    </source>
</evidence>
<comment type="function">
    <text evidence="21">Oxidized purine nucleoside triphosphate hydrolase which is a prominent sanitizer of the oxidized nucleotide pool. Catalyzes the hydrolysis of 2-oxo-dATP (2-hydroxy-dATP) into 2-oxo-dAMP. Also has a significant hydrolase activity toward 2-oxo-ATP, 8-oxo-dGTP and 8-oxo-dATP. Through the hydrolysis of oxidized purine nucleoside triphosphates, prevents their incorporation into DNA and the subsequent transversions A:T to C:G and G:C to T:A. Also catalyzes the hydrolysis of methylated purine nucleoside triphosphate preventing their integration into DNA. Through this antimutagenic activity protects cells from oxidative stress.</text>
</comment>
<keyword evidence="4" id="KW-0479">Metal-binding</keyword>
<evidence type="ECO:0000256" key="2">
    <source>
        <dbReference type="ARBA" id="ARBA00005582"/>
    </source>
</evidence>
<dbReference type="OrthoDB" id="408303at2759"/>
<evidence type="ECO:0000256" key="10">
    <source>
        <dbReference type="ARBA" id="ARBA00024596"/>
    </source>
</evidence>
<comment type="similarity">
    <text evidence="2">Belongs to the Nudix hydrolase family.</text>
</comment>
<dbReference type="PROSITE" id="PS51462">
    <property type="entry name" value="NUDIX"/>
    <property type="match status" value="1"/>
</dbReference>
<evidence type="ECO:0000256" key="21">
    <source>
        <dbReference type="ARBA" id="ARBA00053094"/>
    </source>
</evidence>
<evidence type="ECO:0000256" key="20">
    <source>
        <dbReference type="ARBA" id="ARBA00049032"/>
    </source>
</evidence>
<comment type="subunit">
    <text evidence="3">Monomer.</text>
</comment>
<comment type="cofactor">
    <cofactor evidence="1">
        <name>Mg(2+)</name>
        <dbReference type="ChEBI" id="CHEBI:18420"/>
    </cofactor>
</comment>
<dbReference type="GO" id="GO:0008413">
    <property type="term" value="F:8-oxo-7,8-dihydroguanosine triphosphate pyrophosphatase activity"/>
    <property type="evidence" value="ECO:0007669"/>
    <property type="project" value="InterPro"/>
</dbReference>
<dbReference type="CDD" id="cd03427">
    <property type="entry name" value="NUDIX_MTH1_Nudt1"/>
    <property type="match status" value="1"/>
</dbReference>
<proteinExistence type="inferred from homology"/>
<dbReference type="PANTHER" id="PTHR43758">
    <property type="entry name" value="7,8-DIHYDRO-8-OXOGUANINE TRIPHOSPHATASE"/>
    <property type="match status" value="1"/>
</dbReference>
<evidence type="ECO:0000256" key="8">
    <source>
        <dbReference type="ARBA" id="ARBA00024459"/>
    </source>
</evidence>
<dbReference type="GeneID" id="8247885"/>
<accession>C1FIX9</accession>
<comment type="catalytic activity">
    <reaction evidence="18">
        <text>N(6)-methyl-ATP + H2O = N(6)-methyl-AMP + diphosphate + H(+)</text>
        <dbReference type="Rhea" id="RHEA:67608"/>
        <dbReference type="ChEBI" id="CHEBI:15377"/>
        <dbReference type="ChEBI" id="CHEBI:15378"/>
        <dbReference type="ChEBI" id="CHEBI:33019"/>
        <dbReference type="ChEBI" id="CHEBI:144842"/>
        <dbReference type="ChEBI" id="CHEBI:172873"/>
    </reaction>
    <physiologicalReaction direction="left-to-right" evidence="18">
        <dbReference type="Rhea" id="RHEA:67609"/>
    </physiologicalReaction>
</comment>
<dbReference type="InterPro" id="IPR003563">
    <property type="entry name" value="8ODP"/>
</dbReference>
<evidence type="ECO:0000256" key="3">
    <source>
        <dbReference type="ARBA" id="ARBA00011245"/>
    </source>
</evidence>
<keyword evidence="5" id="KW-0378">Hydrolase</keyword>
<evidence type="ECO:0000256" key="7">
    <source>
        <dbReference type="ARBA" id="ARBA00024448"/>
    </source>
</evidence>
<dbReference type="InterPro" id="IPR000086">
    <property type="entry name" value="NUDIX_hydrolase_dom"/>
</dbReference>
<dbReference type="GO" id="GO:0046872">
    <property type="term" value="F:metal ion binding"/>
    <property type="evidence" value="ECO:0007669"/>
    <property type="project" value="UniProtKB-KW"/>
</dbReference>
<dbReference type="RefSeq" id="XP_002509237.1">
    <property type="nucleotide sequence ID" value="XM_002509191.1"/>
</dbReference>
<evidence type="ECO:0000256" key="11">
    <source>
        <dbReference type="ARBA" id="ARBA00026103"/>
    </source>
</evidence>
<gene>
    <name evidence="23" type="ORF">MICPUN_86979</name>
</gene>
<evidence type="ECO:0000256" key="15">
    <source>
        <dbReference type="ARBA" id="ARBA00030682"/>
    </source>
</evidence>
<dbReference type="GO" id="GO:0008828">
    <property type="term" value="F:dATP diphosphatase activity"/>
    <property type="evidence" value="ECO:0007669"/>
    <property type="project" value="UniProtKB-EC"/>
</dbReference>
<dbReference type="GO" id="GO:0042262">
    <property type="term" value="P:DNA protection"/>
    <property type="evidence" value="ECO:0007669"/>
    <property type="project" value="InterPro"/>
</dbReference>
<organism evidence="23 24">
    <name type="scientific">Micromonas commoda (strain RCC299 / NOUM17 / CCMP2709)</name>
    <name type="common">Picoplanktonic green alga</name>
    <dbReference type="NCBI Taxonomy" id="296587"/>
    <lineage>
        <taxon>Eukaryota</taxon>
        <taxon>Viridiplantae</taxon>
        <taxon>Chlorophyta</taxon>
        <taxon>Mamiellophyceae</taxon>
        <taxon>Mamiellales</taxon>
        <taxon>Mamiellaceae</taxon>
        <taxon>Micromonas</taxon>
    </lineage>
</organism>
<comment type="catalytic activity">
    <reaction evidence="8">
        <text>2-oxo-dATP + H2O = 2-oxo-dAMP + diphosphate + H(+)</text>
        <dbReference type="Rhea" id="RHEA:31583"/>
        <dbReference type="ChEBI" id="CHEBI:15377"/>
        <dbReference type="ChEBI" id="CHEBI:15378"/>
        <dbReference type="ChEBI" id="CHEBI:33019"/>
        <dbReference type="ChEBI" id="CHEBI:63212"/>
        <dbReference type="ChEBI" id="CHEBI:77897"/>
        <dbReference type="EC" id="3.6.1.56"/>
    </reaction>
    <physiologicalReaction direction="left-to-right" evidence="8">
        <dbReference type="Rhea" id="RHEA:31584"/>
    </physiologicalReaction>
</comment>
<dbReference type="EMBL" id="CP001577">
    <property type="protein sequence ID" value="ACO70495.1"/>
    <property type="molecule type" value="Genomic_DNA"/>
</dbReference>
<evidence type="ECO:0000256" key="9">
    <source>
        <dbReference type="ARBA" id="ARBA00024486"/>
    </source>
</evidence>
<comment type="catalytic activity">
    <reaction evidence="9">
        <text>8-oxo-dGTP + H2O = 8-oxo-dGMP + diphosphate + H(+)</text>
        <dbReference type="Rhea" id="RHEA:31575"/>
        <dbReference type="ChEBI" id="CHEBI:15377"/>
        <dbReference type="ChEBI" id="CHEBI:15378"/>
        <dbReference type="ChEBI" id="CHEBI:33019"/>
        <dbReference type="ChEBI" id="CHEBI:63224"/>
        <dbReference type="ChEBI" id="CHEBI:77896"/>
    </reaction>
    <physiologicalReaction direction="left-to-right" evidence="9">
        <dbReference type="Rhea" id="RHEA:31576"/>
    </physiologicalReaction>
</comment>
<evidence type="ECO:0000256" key="18">
    <source>
        <dbReference type="ARBA" id="ARBA00048002"/>
    </source>
</evidence>
<dbReference type="STRING" id="296587.C1FIX9"/>
<comment type="catalytic activity">
    <reaction evidence="20">
        <text>N(6)-methyl-dATP + H2O = N(6)-methyl-dAMP + diphosphate + H(+)</text>
        <dbReference type="Rhea" id="RHEA:67604"/>
        <dbReference type="ChEBI" id="CHEBI:15377"/>
        <dbReference type="ChEBI" id="CHEBI:15378"/>
        <dbReference type="ChEBI" id="CHEBI:33019"/>
        <dbReference type="ChEBI" id="CHEBI:169976"/>
        <dbReference type="ChEBI" id="CHEBI:172872"/>
    </reaction>
    <physiologicalReaction direction="left-to-right" evidence="20">
        <dbReference type="Rhea" id="RHEA:67605"/>
    </physiologicalReaction>
</comment>
<evidence type="ECO:0000256" key="13">
    <source>
        <dbReference type="ARBA" id="ARBA00029673"/>
    </source>
</evidence>
<dbReference type="GO" id="GO:0005737">
    <property type="term" value="C:cytoplasm"/>
    <property type="evidence" value="ECO:0007669"/>
    <property type="project" value="TreeGrafter"/>
</dbReference>
<dbReference type="AlphaFoldDB" id="C1FIX9"/>
<evidence type="ECO:0000256" key="17">
    <source>
        <dbReference type="ARBA" id="ARBA00032071"/>
    </source>
</evidence>
<protein>
    <recommendedName>
        <fullName evidence="12">Oxidized purine nucleoside triphosphate hydrolase</fullName>
        <ecNumber evidence="11">3.6.1.56</ecNumber>
    </recommendedName>
    <alternativeName>
        <fullName evidence="16">2-hydroxy-dATP diphosphatase</fullName>
    </alternativeName>
    <alternativeName>
        <fullName evidence="15">7,8-dihydro-8-oxoguanine triphosphatase</fullName>
    </alternativeName>
    <alternativeName>
        <fullName evidence="14">8-oxo-dGTPase</fullName>
    </alternativeName>
    <alternativeName>
        <fullName evidence="17">Methylated purine nucleoside triphosphate hydrolase</fullName>
    </alternativeName>
    <alternativeName>
        <fullName evidence="13">Nucleoside diphosphate-linked moiety X motif 1</fullName>
    </alternativeName>
</protein>
<evidence type="ECO:0000256" key="1">
    <source>
        <dbReference type="ARBA" id="ARBA00001946"/>
    </source>
</evidence>
<dbReference type="eggNOG" id="ENOG502S254">
    <property type="taxonomic scope" value="Eukaryota"/>
</dbReference>
<keyword evidence="6" id="KW-0460">Magnesium</keyword>
<evidence type="ECO:0000313" key="23">
    <source>
        <dbReference type="EMBL" id="ACO70495.1"/>
    </source>
</evidence>
<feature type="domain" description="Nudix hydrolase" evidence="22">
    <location>
        <begin position="5"/>
        <end position="133"/>
    </location>
</feature>
<evidence type="ECO:0000256" key="12">
    <source>
        <dbReference type="ARBA" id="ARBA00026218"/>
    </source>
</evidence>
<evidence type="ECO:0000256" key="6">
    <source>
        <dbReference type="ARBA" id="ARBA00022842"/>
    </source>
</evidence>
<dbReference type="SUPFAM" id="SSF55811">
    <property type="entry name" value="Nudix"/>
    <property type="match status" value="1"/>
</dbReference>
<dbReference type="InParanoid" id="C1FIX9"/>
<evidence type="ECO:0000256" key="4">
    <source>
        <dbReference type="ARBA" id="ARBA00022723"/>
    </source>
</evidence>
<dbReference type="Proteomes" id="UP000002009">
    <property type="component" value="Chromosome 12"/>
</dbReference>
<comment type="catalytic activity">
    <reaction evidence="19">
        <text>O(6)-methyl-dGTP + H2O = O(6)-methyl-dGMP + diphosphate + H(+)</text>
        <dbReference type="Rhea" id="RHEA:67600"/>
        <dbReference type="ChEBI" id="CHEBI:15377"/>
        <dbReference type="ChEBI" id="CHEBI:15378"/>
        <dbReference type="ChEBI" id="CHEBI:33019"/>
        <dbReference type="ChEBI" id="CHEBI:169974"/>
        <dbReference type="ChEBI" id="CHEBI:169975"/>
    </reaction>
    <physiologicalReaction direction="left-to-right" evidence="19">
        <dbReference type="Rhea" id="RHEA:67601"/>
    </physiologicalReaction>
</comment>
<reference evidence="23 24" key="1">
    <citation type="journal article" date="2009" name="Science">
        <title>Green evolution and dynamic adaptations revealed by genomes of the marine picoeukaryotes Micromonas.</title>
        <authorList>
            <person name="Worden A.Z."/>
            <person name="Lee J.H."/>
            <person name="Mock T."/>
            <person name="Rouze P."/>
            <person name="Simmons M.P."/>
            <person name="Aerts A.L."/>
            <person name="Allen A.E."/>
            <person name="Cuvelier M.L."/>
            <person name="Derelle E."/>
            <person name="Everett M.V."/>
            <person name="Foulon E."/>
            <person name="Grimwood J."/>
            <person name="Gundlach H."/>
            <person name="Henrissat B."/>
            <person name="Napoli C."/>
            <person name="McDonald S.M."/>
            <person name="Parker M.S."/>
            <person name="Rombauts S."/>
            <person name="Salamov A."/>
            <person name="Von Dassow P."/>
            <person name="Badger J.H."/>
            <person name="Coutinho P.M."/>
            <person name="Demir E."/>
            <person name="Dubchak I."/>
            <person name="Gentemann C."/>
            <person name="Eikrem W."/>
            <person name="Gready J.E."/>
            <person name="John U."/>
            <person name="Lanier W."/>
            <person name="Lindquist E.A."/>
            <person name="Lucas S."/>
            <person name="Mayer K.F."/>
            <person name="Moreau H."/>
            <person name="Not F."/>
            <person name="Otillar R."/>
            <person name="Panaud O."/>
            <person name="Pangilinan J."/>
            <person name="Paulsen I."/>
            <person name="Piegu B."/>
            <person name="Poliakov A."/>
            <person name="Robbens S."/>
            <person name="Schmutz J."/>
            <person name="Toulza E."/>
            <person name="Wyss T."/>
            <person name="Zelensky A."/>
            <person name="Zhou K."/>
            <person name="Armbrust E.V."/>
            <person name="Bhattacharya D."/>
            <person name="Goodenough U.W."/>
            <person name="Van de Peer Y."/>
            <person name="Grigoriev I.V."/>
        </authorList>
    </citation>
    <scope>NUCLEOTIDE SEQUENCE [LARGE SCALE GENOMIC DNA]</scope>
    <source>
        <strain evidence="24">RCC299 / NOUM17</strain>
    </source>
</reference>
<dbReference type="PRINTS" id="PR01403">
    <property type="entry name" value="8OXTPHPHTASE"/>
</dbReference>
<dbReference type="KEGG" id="mis:MICPUN_86979"/>
<evidence type="ECO:0000259" key="22">
    <source>
        <dbReference type="PROSITE" id="PS51462"/>
    </source>
</evidence>
<keyword evidence="24" id="KW-1185">Reference proteome</keyword>
<dbReference type="Pfam" id="PF00293">
    <property type="entry name" value="NUDIX"/>
    <property type="match status" value="1"/>
</dbReference>
<comment type="catalytic activity">
    <reaction evidence="10">
        <text>2-oxo-ATP + H2O = 2-oxo-AMP + diphosphate + H(+)</text>
        <dbReference type="Rhea" id="RHEA:67392"/>
        <dbReference type="ChEBI" id="CHEBI:15377"/>
        <dbReference type="ChEBI" id="CHEBI:15378"/>
        <dbReference type="ChEBI" id="CHEBI:33019"/>
        <dbReference type="ChEBI" id="CHEBI:71395"/>
        <dbReference type="ChEBI" id="CHEBI:172878"/>
    </reaction>
    <physiologicalReaction direction="left-to-right" evidence="10">
        <dbReference type="Rhea" id="RHEA:67393"/>
    </physiologicalReaction>
</comment>
<dbReference type="Gene3D" id="3.90.79.10">
    <property type="entry name" value="Nucleoside Triphosphate Pyrophosphohydrolase"/>
    <property type="match status" value="1"/>
</dbReference>
<evidence type="ECO:0000256" key="19">
    <source>
        <dbReference type="ARBA" id="ARBA00048894"/>
    </source>
</evidence>
<evidence type="ECO:0000256" key="16">
    <source>
        <dbReference type="ARBA" id="ARBA00031927"/>
    </source>
</evidence>
<sequence>MASSAVEPKILTLLMVVQDGKVLLGYKKRGFGEGMWNGFGGKVEPGETPTEGALRELREEACIDATDATERGVVTFVYDDKPRPMQVHIFHASQFTGVPTETDEMRPAWFDLEAVPFDKMWPDDELWYPMFLAGKKFSGTFWFTNTTTIVRHELREVESLE</sequence>
<evidence type="ECO:0000256" key="14">
    <source>
        <dbReference type="ARBA" id="ARBA00030634"/>
    </source>
</evidence>
<comment type="catalytic activity">
    <reaction evidence="7">
        <text>8-oxo-dATP + H2O = 8-oxo-dAMP + diphosphate + H(+)</text>
        <dbReference type="Rhea" id="RHEA:65396"/>
        <dbReference type="ChEBI" id="CHEBI:15377"/>
        <dbReference type="ChEBI" id="CHEBI:15378"/>
        <dbReference type="ChEBI" id="CHEBI:33019"/>
        <dbReference type="ChEBI" id="CHEBI:71361"/>
        <dbReference type="ChEBI" id="CHEBI:172871"/>
    </reaction>
    <physiologicalReaction direction="left-to-right" evidence="7">
        <dbReference type="Rhea" id="RHEA:65397"/>
    </physiologicalReaction>
</comment>
<name>C1FIX9_MICCC</name>
<dbReference type="EC" id="3.6.1.56" evidence="11"/>
<dbReference type="InterPro" id="IPR015797">
    <property type="entry name" value="NUDIX_hydrolase-like_dom_sf"/>
</dbReference>
<dbReference type="OMA" id="MIEATLC"/>